<name>A0A1F7UP60_9BACT</name>
<feature type="transmembrane region" description="Helical" evidence="2">
    <location>
        <begin position="377"/>
        <end position="397"/>
    </location>
</feature>
<dbReference type="STRING" id="1802401.A3B21_01760"/>
<dbReference type="Proteomes" id="UP000176897">
    <property type="component" value="Unassembled WGS sequence"/>
</dbReference>
<organism evidence="3 4">
    <name type="scientific">Candidatus Uhrbacteria bacterium RIFCSPLOWO2_01_FULL_47_24</name>
    <dbReference type="NCBI Taxonomy" id="1802401"/>
    <lineage>
        <taxon>Bacteria</taxon>
        <taxon>Candidatus Uhriibacteriota</taxon>
    </lineage>
</organism>
<evidence type="ECO:0000313" key="4">
    <source>
        <dbReference type="Proteomes" id="UP000176897"/>
    </source>
</evidence>
<accession>A0A1F7UP60</accession>
<gene>
    <name evidence="3" type="ORF">A3B21_01760</name>
</gene>
<keyword evidence="2" id="KW-1133">Transmembrane helix</keyword>
<evidence type="ECO:0000256" key="1">
    <source>
        <dbReference type="SAM" id="MobiDB-lite"/>
    </source>
</evidence>
<comment type="caution">
    <text evidence="3">The sequence shown here is derived from an EMBL/GenBank/DDBJ whole genome shotgun (WGS) entry which is preliminary data.</text>
</comment>
<sequence length="689" mass="76575">MHQKFIVRIEINFSGKASLPWVAMSRRGRQLVESQCFALLGYPETELSKLQGADLESARDTLESALRLLSAFEYIPKDDTQTDSFFEKKIVAFEERIAQSSTLLPLHAAIGVILGTRVLFATSGDILVLQVTPSSIVNLADSGKGVSLHFETFRSGLLTPQSMLLFIPKNTGTLLKSDELKSLHTARSSEHKLKYLEHLLEKRSALSGALCAVLLETKSKVVKTFETTAVSIANLLNTEAKTEELLSPPLLKPLIERVKILVIKSYERIAAIVKIYTTKSMPVRTTRSKQAPQVASKTEVNRPRSVNPSQVAENAARTPTPIFLSSYFMHLSAWNKTNLNWFNRKLAWGERRARILSHLNSTTIISRFNALPLRSKILFIFVATFLFIFVESVFLTMQNAKVVKADTALRDEITGIRTLIDSAASSLIYNDEEKARKEADEAKLRIAGLPQFQKTTAQSLRLRSLRGLRTSVSRKMISELETALTPVVEKLRHAVVIENPTVIENPLPNTIPNLTGEIPTKVVYHKRMYSLEPSANQIFKHEPVKDGFSAQGGSALGGDAGTPWIKDGTDVRNAIMLTVDGSFYVTDGSGTVIELLKGKKTDFALKSIDPALTQIKKLWTNEGSDYLYILDQTEKRLAVFTKKDGLLKAQYTSPKFTDLKDFAVDEGKKLAYLLDGTSVISITLSHFGK</sequence>
<feature type="region of interest" description="Disordered" evidence="1">
    <location>
        <begin position="286"/>
        <end position="311"/>
    </location>
</feature>
<evidence type="ECO:0000313" key="3">
    <source>
        <dbReference type="EMBL" id="OGL80080.1"/>
    </source>
</evidence>
<keyword evidence="2" id="KW-0472">Membrane</keyword>
<proteinExistence type="predicted"/>
<reference evidence="3 4" key="1">
    <citation type="journal article" date="2016" name="Nat. Commun.">
        <title>Thousands of microbial genomes shed light on interconnected biogeochemical processes in an aquifer system.</title>
        <authorList>
            <person name="Anantharaman K."/>
            <person name="Brown C.T."/>
            <person name="Hug L.A."/>
            <person name="Sharon I."/>
            <person name="Castelle C.J."/>
            <person name="Probst A.J."/>
            <person name="Thomas B.C."/>
            <person name="Singh A."/>
            <person name="Wilkins M.J."/>
            <person name="Karaoz U."/>
            <person name="Brodie E.L."/>
            <person name="Williams K.H."/>
            <person name="Hubbard S.S."/>
            <person name="Banfield J.F."/>
        </authorList>
    </citation>
    <scope>NUCLEOTIDE SEQUENCE [LARGE SCALE GENOMIC DNA]</scope>
</reference>
<keyword evidence="2" id="KW-0812">Transmembrane</keyword>
<protein>
    <submittedName>
        <fullName evidence="3">Uncharacterized protein</fullName>
    </submittedName>
</protein>
<evidence type="ECO:0000256" key="2">
    <source>
        <dbReference type="SAM" id="Phobius"/>
    </source>
</evidence>
<dbReference type="EMBL" id="MGEJ01000014">
    <property type="protein sequence ID" value="OGL80080.1"/>
    <property type="molecule type" value="Genomic_DNA"/>
</dbReference>
<dbReference type="AlphaFoldDB" id="A0A1F7UP60"/>